<accession>A0A4Z0R4B9</accession>
<gene>
    <name evidence="1" type="ORF">E4K67_15010</name>
</gene>
<name>A0A4Z0R4B9_9FIRM</name>
<evidence type="ECO:0000313" key="2">
    <source>
        <dbReference type="Proteomes" id="UP000298460"/>
    </source>
</evidence>
<sequence>MRVGVKYCGHCNPEVEGPELVAQILALAPEITAVTWEEDMDILLVISSCAFDCVSHPVFQGPVVNVAGRFVERVVHPLQDLPSAILVKIREKVTALQSELNRGNSTLID</sequence>
<keyword evidence="2" id="KW-1185">Reference proteome</keyword>
<organism evidence="1 2">
    <name type="scientific">Desulfosporosinus fructosivorans</name>
    <dbReference type="NCBI Taxonomy" id="2018669"/>
    <lineage>
        <taxon>Bacteria</taxon>
        <taxon>Bacillati</taxon>
        <taxon>Bacillota</taxon>
        <taxon>Clostridia</taxon>
        <taxon>Eubacteriales</taxon>
        <taxon>Desulfitobacteriaceae</taxon>
        <taxon>Desulfosporosinus</taxon>
    </lineage>
</organism>
<evidence type="ECO:0000313" key="1">
    <source>
        <dbReference type="EMBL" id="TGE37185.1"/>
    </source>
</evidence>
<reference evidence="1 2" key="1">
    <citation type="submission" date="2019-03" db="EMBL/GenBank/DDBJ databases">
        <title>Draft Genome Sequence of Desulfosporosinus fructosivorans Strain 63.6F, Isolated from Marine Sediment in the Baltic Sea.</title>
        <authorList>
            <person name="Hausmann B."/>
            <person name="Vandieken V."/>
            <person name="Pjevac P."/>
            <person name="Schreck K."/>
            <person name="Herbold C.W."/>
            <person name="Loy A."/>
        </authorList>
    </citation>
    <scope>NUCLEOTIDE SEQUENCE [LARGE SCALE GENOMIC DNA]</scope>
    <source>
        <strain evidence="1 2">63.6F</strain>
    </source>
</reference>
<proteinExistence type="predicted"/>
<protein>
    <submittedName>
        <fullName evidence="1">Uncharacterized protein</fullName>
    </submittedName>
</protein>
<dbReference type="OrthoDB" id="9801625at2"/>
<dbReference type="EMBL" id="SPQQ01000005">
    <property type="protein sequence ID" value="TGE37185.1"/>
    <property type="molecule type" value="Genomic_DNA"/>
</dbReference>
<dbReference type="Proteomes" id="UP000298460">
    <property type="component" value="Unassembled WGS sequence"/>
</dbReference>
<comment type="caution">
    <text evidence="1">The sequence shown here is derived from an EMBL/GenBank/DDBJ whole genome shotgun (WGS) entry which is preliminary data.</text>
</comment>
<dbReference type="AlphaFoldDB" id="A0A4Z0R4B9"/>